<evidence type="ECO:0000313" key="2">
    <source>
        <dbReference type="Proteomes" id="UP000002675"/>
    </source>
</evidence>
<protein>
    <submittedName>
        <fullName evidence="1">Uncharacterized protein</fullName>
    </submittedName>
</protein>
<gene>
    <name evidence="1" type="ordered locus">VVA0932</name>
</gene>
<dbReference type="Proteomes" id="UP000002675">
    <property type="component" value="Chromosome II"/>
</dbReference>
<organism evidence="1 2">
    <name type="scientific">Vibrio vulnificus (strain YJ016)</name>
    <dbReference type="NCBI Taxonomy" id="196600"/>
    <lineage>
        <taxon>Bacteria</taxon>
        <taxon>Pseudomonadati</taxon>
        <taxon>Pseudomonadota</taxon>
        <taxon>Gammaproteobacteria</taxon>
        <taxon>Vibrionales</taxon>
        <taxon>Vibrionaceae</taxon>
        <taxon>Vibrio</taxon>
    </lineage>
</organism>
<dbReference type="AlphaFoldDB" id="Q7MDV4"/>
<dbReference type="EMBL" id="BA000038">
    <property type="protein sequence ID" value="BAC96958.1"/>
    <property type="molecule type" value="Genomic_DNA"/>
</dbReference>
<accession>Q7MDV4</accession>
<evidence type="ECO:0000313" key="1">
    <source>
        <dbReference type="EMBL" id="BAC96958.1"/>
    </source>
</evidence>
<name>Q7MDV4_VIBVY</name>
<reference evidence="1 2" key="1">
    <citation type="journal article" date="2003" name="Genome Res.">
        <title>Comparative genome analysis of Vibrio vulnificus, a marine pathogen.</title>
        <authorList>
            <person name="Chen C.Y."/>
            <person name="Wu K.M."/>
            <person name="Chang Y.C."/>
            <person name="Chang C.H."/>
            <person name="Tsai H.C."/>
            <person name="Liao T.L."/>
            <person name="Liu Y.M."/>
            <person name="Chen H.J."/>
            <person name="Shen A.B."/>
            <person name="Li J.C."/>
            <person name="Su T.L."/>
            <person name="Shao C.P."/>
            <person name="Lee C.T."/>
            <person name="Hor L.I."/>
            <person name="Tsai S.F."/>
        </authorList>
    </citation>
    <scope>NUCLEOTIDE SEQUENCE [LARGE SCALE GENOMIC DNA]</scope>
    <source>
        <strain evidence="1 2">YJ016</strain>
    </source>
</reference>
<proteinExistence type="predicted"/>
<sequence>MKTARSLFGMLFERNYLVMKGALHTCDRTKIRKIVNKTRVFTRIV</sequence>
<dbReference type="HOGENOM" id="CLU_3206908_0_0_6"/>
<dbReference type="KEGG" id="vvy:VVA0932"/>